<dbReference type="AlphaFoldDB" id="A0AAD7NE84"/>
<comment type="caution">
    <text evidence="4">The sequence shown here is derived from an EMBL/GenBank/DDBJ whole genome shotgun (WGS) entry which is preliminary data.</text>
</comment>
<evidence type="ECO:0000256" key="1">
    <source>
        <dbReference type="ARBA" id="ARBA00006484"/>
    </source>
</evidence>
<keyword evidence="2" id="KW-0521">NADP</keyword>
<keyword evidence="5" id="KW-1185">Reference proteome</keyword>
<organism evidence="4 5">
    <name type="scientific">Mycena metata</name>
    <dbReference type="NCBI Taxonomy" id="1033252"/>
    <lineage>
        <taxon>Eukaryota</taxon>
        <taxon>Fungi</taxon>
        <taxon>Dikarya</taxon>
        <taxon>Basidiomycota</taxon>
        <taxon>Agaricomycotina</taxon>
        <taxon>Agaricomycetes</taxon>
        <taxon>Agaricomycetidae</taxon>
        <taxon>Agaricales</taxon>
        <taxon>Marasmiineae</taxon>
        <taxon>Mycenaceae</taxon>
        <taxon>Mycena</taxon>
    </lineage>
</organism>
<gene>
    <name evidence="4" type="ORF">B0H16DRAFT_1535903</name>
</gene>
<keyword evidence="3" id="KW-0560">Oxidoreductase</keyword>
<dbReference type="PANTHER" id="PTHR24320">
    <property type="entry name" value="RETINOL DEHYDROGENASE"/>
    <property type="match status" value="1"/>
</dbReference>
<dbReference type="SUPFAM" id="SSF51735">
    <property type="entry name" value="NAD(P)-binding Rossmann-fold domains"/>
    <property type="match status" value="1"/>
</dbReference>
<accession>A0AAD7NE84</accession>
<dbReference type="EMBL" id="JARKIB010000042">
    <property type="protein sequence ID" value="KAJ7758350.1"/>
    <property type="molecule type" value="Genomic_DNA"/>
</dbReference>
<dbReference type="GO" id="GO:0016491">
    <property type="term" value="F:oxidoreductase activity"/>
    <property type="evidence" value="ECO:0007669"/>
    <property type="project" value="UniProtKB-KW"/>
</dbReference>
<evidence type="ECO:0000256" key="3">
    <source>
        <dbReference type="ARBA" id="ARBA00023002"/>
    </source>
</evidence>
<reference evidence="4" key="1">
    <citation type="submission" date="2023-03" db="EMBL/GenBank/DDBJ databases">
        <title>Massive genome expansion in bonnet fungi (Mycena s.s.) driven by repeated elements and novel gene families across ecological guilds.</title>
        <authorList>
            <consortium name="Lawrence Berkeley National Laboratory"/>
            <person name="Harder C.B."/>
            <person name="Miyauchi S."/>
            <person name="Viragh M."/>
            <person name="Kuo A."/>
            <person name="Thoen E."/>
            <person name="Andreopoulos B."/>
            <person name="Lu D."/>
            <person name="Skrede I."/>
            <person name="Drula E."/>
            <person name="Henrissat B."/>
            <person name="Morin E."/>
            <person name="Kohler A."/>
            <person name="Barry K."/>
            <person name="LaButti K."/>
            <person name="Morin E."/>
            <person name="Salamov A."/>
            <person name="Lipzen A."/>
            <person name="Mereny Z."/>
            <person name="Hegedus B."/>
            <person name="Baldrian P."/>
            <person name="Stursova M."/>
            <person name="Weitz H."/>
            <person name="Taylor A."/>
            <person name="Grigoriev I.V."/>
            <person name="Nagy L.G."/>
            <person name="Martin F."/>
            <person name="Kauserud H."/>
        </authorList>
    </citation>
    <scope>NUCLEOTIDE SEQUENCE</scope>
    <source>
        <strain evidence="4">CBHHK182m</strain>
    </source>
</reference>
<name>A0AAD7NE84_9AGAR</name>
<dbReference type="Pfam" id="PF00106">
    <property type="entry name" value="adh_short"/>
    <property type="match status" value="1"/>
</dbReference>
<evidence type="ECO:0000313" key="5">
    <source>
        <dbReference type="Proteomes" id="UP001215598"/>
    </source>
</evidence>
<dbReference type="InterPro" id="IPR002347">
    <property type="entry name" value="SDR_fam"/>
</dbReference>
<dbReference type="PRINTS" id="PR00081">
    <property type="entry name" value="GDHRDH"/>
</dbReference>
<comment type="similarity">
    <text evidence="1">Belongs to the short-chain dehydrogenases/reductases (SDR) family.</text>
</comment>
<sequence>MASTTTKDPSLLDLHGKVVLLTGGNTGVGYGTIQILARQGAKIYMASRDATKAQAAIKKLESEGLGEGSVQFLELDLADLRGVSRVAKQFAEREERLDILVNNAAISAGPFRITEDGFLDIVATNHVGPFILTDALLPLLKRTAADPNSDVRIVNLSSVLHSNVKPTTFATKDSLNKDYGPSIMRQMDTYGSSKLMNILHAKALQTRLDAESANITCLAVHPGTIATGGSSRVVGLFPVVGGLFKHVLVPLLFGAWSTGGKAVAFAAATKAVKGPQHNEYKGAYLMPVGKITAPSESAVDVRLQTELYETTERAVRELGL</sequence>
<protein>
    <submittedName>
        <fullName evidence="4">NAD-P-binding protein</fullName>
    </submittedName>
</protein>
<evidence type="ECO:0000313" key="4">
    <source>
        <dbReference type="EMBL" id="KAJ7758350.1"/>
    </source>
</evidence>
<evidence type="ECO:0000256" key="2">
    <source>
        <dbReference type="ARBA" id="ARBA00022857"/>
    </source>
</evidence>
<dbReference type="Proteomes" id="UP001215598">
    <property type="component" value="Unassembled WGS sequence"/>
</dbReference>
<proteinExistence type="inferred from homology"/>
<dbReference type="InterPro" id="IPR036291">
    <property type="entry name" value="NAD(P)-bd_dom_sf"/>
</dbReference>
<dbReference type="Gene3D" id="3.40.50.720">
    <property type="entry name" value="NAD(P)-binding Rossmann-like Domain"/>
    <property type="match status" value="1"/>
</dbReference>
<dbReference type="PANTHER" id="PTHR24320:SF282">
    <property type="entry name" value="WW DOMAIN-CONTAINING OXIDOREDUCTASE"/>
    <property type="match status" value="1"/>
</dbReference>